<dbReference type="SUPFAM" id="SSF74924">
    <property type="entry name" value="Cap-Gly domain"/>
    <property type="match status" value="1"/>
</dbReference>
<evidence type="ECO:0000256" key="5">
    <source>
        <dbReference type="ARBA" id="ARBA00023054"/>
    </source>
</evidence>
<keyword evidence="13" id="KW-1185">Reference proteome</keyword>
<reference evidence="9 12" key="1">
    <citation type="submission" date="2018-12" db="EMBL/GenBank/DDBJ databases">
        <title>Venturia inaequalis Genome Resource.</title>
        <authorList>
            <person name="Lichtner F.J."/>
        </authorList>
    </citation>
    <scope>NUCLEOTIDE SEQUENCE [LARGE SCALE GENOMIC DNA]</scope>
    <source>
        <strain evidence="9 12">120213</strain>
        <strain evidence="11">Bline_iso_100314</strain>
        <strain evidence="10 13">DMI_063113</strain>
    </source>
</reference>
<dbReference type="Gene3D" id="2.30.30.190">
    <property type="entry name" value="CAP Gly-rich-like domain"/>
    <property type="match status" value="1"/>
</dbReference>
<dbReference type="Pfam" id="PF01302">
    <property type="entry name" value="CAP_GLY"/>
    <property type="match status" value="1"/>
</dbReference>
<dbReference type="EMBL" id="WNWR01000296">
    <property type="protein sequence ID" value="KAE9984381.1"/>
    <property type="molecule type" value="Genomic_DNA"/>
</dbReference>
<feature type="compositionally biased region" description="Polar residues" evidence="7">
    <location>
        <begin position="248"/>
        <end position="265"/>
    </location>
</feature>
<keyword evidence="4" id="KW-0677">Repeat</keyword>
<dbReference type="InterPro" id="IPR036859">
    <property type="entry name" value="CAP-Gly_dom_sf"/>
</dbReference>
<evidence type="ECO:0000313" key="13">
    <source>
        <dbReference type="Proteomes" id="UP000490939"/>
    </source>
</evidence>
<feature type="compositionally biased region" description="Polar residues" evidence="7">
    <location>
        <begin position="221"/>
        <end position="230"/>
    </location>
</feature>
<dbReference type="PANTHER" id="PTHR18916">
    <property type="entry name" value="DYNACTIN 1-RELATED MICROTUBULE-BINDING"/>
    <property type="match status" value="1"/>
</dbReference>
<organism evidence="9 12">
    <name type="scientific">Venturia inaequalis</name>
    <name type="common">Apple scab fungus</name>
    <dbReference type="NCBI Taxonomy" id="5025"/>
    <lineage>
        <taxon>Eukaryota</taxon>
        <taxon>Fungi</taxon>
        <taxon>Dikarya</taxon>
        <taxon>Ascomycota</taxon>
        <taxon>Pezizomycotina</taxon>
        <taxon>Dothideomycetes</taxon>
        <taxon>Pleosporomycetidae</taxon>
        <taxon>Venturiales</taxon>
        <taxon>Venturiaceae</taxon>
        <taxon>Venturia</taxon>
    </lineage>
</organism>
<name>A0A8H3UNW5_VENIN</name>
<dbReference type="InterPro" id="IPR032108">
    <property type="entry name" value="CLIP1_ZNF"/>
</dbReference>
<feature type="region of interest" description="Disordered" evidence="7">
    <location>
        <begin position="488"/>
        <end position="517"/>
    </location>
</feature>
<protein>
    <recommendedName>
        <fullName evidence="8">CAP-Gly domain-containing protein</fullName>
    </recommendedName>
</protein>
<evidence type="ECO:0000313" key="10">
    <source>
        <dbReference type="EMBL" id="KAE9984381.1"/>
    </source>
</evidence>
<feature type="compositionally biased region" description="Pro residues" evidence="7">
    <location>
        <begin position="739"/>
        <end position="749"/>
    </location>
</feature>
<feature type="region of interest" description="Disordered" evidence="7">
    <location>
        <begin position="735"/>
        <end position="759"/>
    </location>
</feature>
<feature type="region of interest" description="Disordered" evidence="7">
    <location>
        <begin position="535"/>
        <end position="561"/>
    </location>
</feature>
<feature type="compositionally biased region" description="Low complexity" evidence="7">
    <location>
        <begin position="286"/>
        <end position="300"/>
    </location>
</feature>
<feature type="region of interest" description="Disordered" evidence="7">
    <location>
        <begin position="1"/>
        <end position="21"/>
    </location>
</feature>
<dbReference type="AlphaFoldDB" id="A0A8H3UNW5"/>
<dbReference type="Pfam" id="PF16641">
    <property type="entry name" value="CLIP1_ZNF"/>
    <property type="match status" value="1"/>
</dbReference>
<accession>A0A8H3UNW5</accession>
<keyword evidence="3" id="KW-0493">Microtubule</keyword>
<feature type="compositionally biased region" description="Basic and acidic residues" evidence="7">
    <location>
        <begin position="488"/>
        <end position="498"/>
    </location>
</feature>
<keyword evidence="5" id="KW-0175">Coiled coil</keyword>
<evidence type="ECO:0000313" key="9">
    <source>
        <dbReference type="EMBL" id="KAE9972847.1"/>
    </source>
</evidence>
<feature type="region of interest" description="Disordered" evidence="7">
    <location>
        <begin position="590"/>
        <end position="655"/>
    </location>
</feature>
<evidence type="ECO:0000256" key="2">
    <source>
        <dbReference type="ARBA" id="ARBA00022490"/>
    </source>
</evidence>
<evidence type="ECO:0000313" key="11">
    <source>
        <dbReference type="EMBL" id="KAE9985378.1"/>
    </source>
</evidence>
<feature type="region of interest" description="Disordered" evidence="7">
    <location>
        <begin position="144"/>
        <end position="315"/>
    </location>
</feature>
<dbReference type="Proteomes" id="UP000447873">
    <property type="component" value="Unassembled WGS sequence"/>
</dbReference>
<comment type="caution">
    <text evidence="9">The sequence shown here is derived from an EMBL/GenBank/DDBJ whole genome shotgun (WGS) entry which is preliminary data.</text>
</comment>
<proteinExistence type="predicted"/>
<keyword evidence="6" id="KW-0206">Cytoskeleton</keyword>
<dbReference type="Proteomes" id="UP000433883">
    <property type="component" value="Unassembled WGS sequence"/>
</dbReference>
<evidence type="ECO:0000256" key="3">
    <source>
        <dbReference type="ARBA" id="ARBA00022701"/>
    </source>
</evidence>
<dbReference type="PROSITE" id="PS50245">
    <property type="entry name" value="CAP_GLY_2"/>
    <property type="match status" value="1"/>
</dbReference>
<dbReference type="PANTHER" id="PTHR18916:SF83">
    <property type="entry name" value="TIP ELONGATION PROTEIN 1"/>
    <property type="match status" value="1"/>
</dbReference>
<dbReference type="EMBL" id="WNWS01000258">
    <property type="protein sequence ID" value="KAE9972847.1"/>
    <property type="molecule type" value="Genomic_DNA"/>
</dbReference>
<evidence type="ECO:0000256" key="6">
    <source>
        <dbReference type="ARBA" id="ARBA00023212"/>
    </source>
</evidence>
<dbReference type="EMBL" id="WNWQ01000007">
    <property type="protein sequence ID" value="KAE9985378.1"/>
    <property type="molecule type" value="Genomic_DNA"/>
</dbReference>
<keyword evidence="2" id="KW-0963">Cytoplasm</keyword>
<dbReference type="GO" id="GO:0005874">
    <property type="term" value="C:microtubule"/>
    <property type="evidence" value="ECO:0007669"/>
    <property type="project" value="UniProtKB-KW"/>
</dbReference>
<feature type="compositionally biased region" description="Polar residues" evidence="7">
    <location>
        <begin position="602"/>
        <end position="612"/>
    </location>
</feature>
<dbReference type="SMART" id="SM01052">
    <property type="entry name" value="CAP_GLY"/>
    <property type="match status" value="1"/>
</dbReference>
<evidence type="ECO:0000256" key="4">
    <source>
        <dbReference type="ARBA" id="ARBA00022737"/>
    </source>
</evidence>
<dbReference type="Proteomes" id="UP000490939">
    <property type="component" value="Unassembled WGS sequence"/>
</dbReference>
<feature type="compositionally biased region" description="Basic and acidic residues" evidence="7">
    <location>
        <begin position="613"/>
        <end position="625"/>
    </location>
</feature>
<evidence type="ECO:0000256" key="1">
    <source>
        <dbReference type="ARBA" id="ARBA00004245"/>
    </source>
</evidence>
<evidence type="ECO:0000259" key="8">
    <source>
        <dbReference type="PROSITE" id="PS50245"/>
    </source>
</evidence>
<sequence length="789" mass="85064">MQTPFRSRLGGARPSLRDQQNINTASSPNLLAASTAIARKASLNALTGGSAPPTPGSASMAGGDGRDIDVGDLVDVPGGMYGTVKFVGAVRGKKGNFAGVELAKEFAARGKNDGDVDGVRYFETSLPGAGIFLPIYRATRRSSLASDTSFPPTPTTPAFHNFGSDLASPPKTLPKFSQSVGPGVRPLSPLLKPKRPSLPRPESPYRNKPTLQPTPGRGPSLGQSSFSKSQIGAPRFTPSPAPRPIPTKSKTPQPQSRPYSRNNSRLGFLDESAETTPTPGGNLARSSDGSAAGSGISSGSVFTPVGRQIPNDNNEEVKRLKTKLEERDRQLKEQAASLTDMENSLQELQNLIPMDGSMHSRNQSGGSMQDADTAQLRAIVREKNDKIAMLTAEFDAHRADFRSTIDTLEMASTETERVYEKKVEELVGELRDYQHGSEDVESVARQLKQLEDLVQELEEGLEDARRGEAEARGEVEFLRGEVERTRAELRREKDKTAEALKGAATNGTANPHDSRDIEQRDDEIRGLKAIIHSLSSGTVAPEEERASLARNPGMFPGMGDDAVSRLEREKKDLQTLVGRKAAREEELEREVASLRGDEQRASVISNSLSDRTATQEERSSGRDSKGTVVNWRGSSDKQDGPLRTMAETDTASTRSTGSGVLWCEICETSGHDILTCTGMDKSPSLNGETRHKNDTEKDAVAARLHSASISSQDPDKPRPLGVLNKKPSVVSLHSIPPVSGAPPSMPLPNPFDASVVAGKDGSRDPNKWCALCERDGHDSINCSFEDDFD</sequence>
<feature type="domain" description="CAP-Gly" evidence="8">
    <location>
        <begin position="88"/>
        <end position="134"/>
    </location>
</feature>
<dbReference type="InterPro" id="IPR000938">
    <property type="entry name" value="CAP-Gly_domain"/>
</dbReference>
<gene>
    <name evidence="11" type="ORF">BLS_008317</name>
    <name evidence="10" type="ORF">EG327_005050</name>
    <name evidence="9" type="ORF">EG328_004724</name>
</gene>
<comment type="subcellular location">
    <subcellularLocation>
        <location evidence="1">Cytoplasm</location>
        <location evidence="1">Cytoskeleton</location>
    </subcellularLocation>
</comment>
<evidence type="ECO:0000313" key="12">
    <source>
        <dbReference type="Proteomes" id="UP000447873"/>
    </source>
</evidence>
<evidence type="ECO:0000256" key="7">
    <source>
        <dbReference type="SAM" id="MobiDB-lite"/>
    </source>
</evidence>
<feature type="compositionally biased region" description="Basic and acidic residues" evidence="7">
    <location>
        <begin position="590"/>
        <end position="600"/>
    </location>
</feature>